<dbReference type="InterPro" id="IPR029060">
    <property type="entry name" value="PIN-like_dom_sf"/>
</dbReference>
<evidence type="ECO:0000256" key="2">
    <source>
        <dbReference type="ARBA" id="ARBA00022722"/>
    </source>
</evidence>
<reference evidence="8 9" key="1">
    <citation type="submission" date="2019-07" db="EMBL/GenBank/DDBJ databases">
        <title>Rhodococcus cavernicolus sp. nov., isolated from a cave.</title>
        <authorList>
            <person name="Lee S.D."/>
        </authorList>
    </citation>
    <scope>NUCLEOTIDE SEQUENCE [LARGE SCALE GENOMIC DNA]</scope>
    <source>
        <strain evidence="8 9">C1-24</strain>
    </source>
</reference>
<accession>A0A5A7S283</accession>
<evidence type="ECO:0000256" key="3">
    <source>
        <dbReference type="ARBA" id="ARBA00022723"/>
    </source>
</evidence>
<evidence type="ECO:0000259" key="7">
    <source>
        <dbReference type="Pfam" id="PF26343"/>
    </source>
</evidence>
<dbReference type="AlphaFoldDB" id="A0A5A7S283"/>
<dbReference type="Pfam" id="PF26343">
    <property type="entry name" value="VapC50_C"/>
    <property type="match status" value="1"/>
</dbReference>
<dbReference type="GO" id="GO:0046872">
    <property type="term" value="F:metal ion binding"/>
    <property type="evidence" value="ECO:0007669"/>
    <property type="project" value="UniProtKB-KW"/>
</dbReference>
<proteinExistence type="predicted"/>
<protein>
    <submittedName>
        <fullName evidence="8">PIN domain-containing protein</fullName>
    </submittedName>
</protein>
<keyword evidence="1" id="KW-1277">Toxin-antitoxin system</keyword>
<evidence type="ECO:0000256" key="4">
    <source>
        <dbReference type="ARBA" id="ARBA00022801"/>
    </source>
</evidence>
<dbReference type="RefSeq" id="WP_149433122.1">
    <property type="nucleotide sequence ID" value="NZ_VLNY01000024.1"/>
</dbReference>
<name>A0A5A7S283_9NOCA</name>
<dbReference type="InterPro" id="IPR058652">
    <property type="entry name" value="VapC50_C"/>
</dbReference>
<dbReference type="SUPFAM" id="SSF88723">
    <property type="entry name" value="PIN domain-like"/>
    <property type="match status" value="1"/>
</dbReference>
<organism evidence="8 9">
    <name type="scientific">Antrihabitans cavernicola</name>
    <dbReference type="NCBI Taxonomy" id="2495913"/>
    <lineage>
        <taxon>Bacteria</taxon>
        <taxon>Bacillati</taxon>
        <taxon>Actinomycetota</taxon>
        <taxon>Actinomycetes</taxon>
        <taxon>Mycobacteriales</taxon>
        <taxon>Nocardiaceae</taxon>
        <taxon>Antrihabitans</taxon>
    </lineage>
</organism>
<dbReference type="Pfam" id="PF13470">
    <property type="entry name" value="PIN_3"/>
    <property type="match status" value="1"/>
</dbReference>
<gene>
    <name evidence="8" type="ORF">FOY51_25705</name>
</gene>
<dbReference type="InterPro" id="IPR002716">
    <property type="entry name" value="PIN_dom"/>
</dbReference>
<dbReference type="GO" id="GO:0004518">
    <property type="term" value="F:nuclease activity"/>
    <property type="evidence" value="ECO:0007669"/>
    <property type="project" value="UniProtKB-KW"/>
</dbReference>
<comment type="caution">
    <text evidence="8">The sequence shown here is derived from an EMBL/GenBank/DDBJ whole genome shotgun (WGS) entry which is preliminary data.</text>
</comment>
<keyword evidence="5" id="KW-0460">Magnesium</keyword>
<dbReference type="GO" id="GO:0016787">
    <property type="term" value="F:hydrolase activity"/>
    <property type="evidence" value="ECO:0007669"/>
    <property type="project" value="UniProtKB-KW"/>
</dbReference>
<evidence type="ECO:0000313" key="8">
    <source>
        <dbReference type="EMBL" id="KAA0017037.1"/>
    </source>
</evidence>
<dbReference type="Proteomes" id="UP000322244">
    <property type="component" value="Unassembled WGS sequence"/>
</dbReference>
<evidence type="ECO:0000256" key="1">
    <source>
        <dbReference type="ARBA" id="ARBA00022649"/>
    </source>
</evidence>
<evidence type="ECO:0000313" key="9">
    <source>
        <dbReference type="Proteomes" id="UP000322244"/>
    </source>
</evidence>
<evidence type="ECO:0000256" key="5">
    <source>
        <dbReference type="ARBA" id="ARBA00022842"/>
    </source>
</evidence>
<feature type="domain" description="VapC50 C-terminal" evidence="7">
    <location>
        <begin position="135"/>
        <end position="187"/>
    </location>
</feature>
<keyword evidence="4" id="KW-0378">Hydrolase</keyword>
<keyword evidence="2" id="KW-0540">Nuclease</keyword>
<dbReference type="EMBL" id="VLNY01000024">
    <property type="protein sequence ID" value="KAA0017037.1"/>
    <property type="molecule type" value="Genomic_DNA"/>
</dbReference>
<sequence>MFAAVLDTCVLWPSLQRDLLLSLAVENLYRPLWSDAILDELEYHEARKLVDRGADPEQAAIDAARLLHVMREAFDDAIVEHWEPLEGTFGLPDVDDEHVVAAAVVGGAGAIVTDNLRDFPSERIPGSIHVVSAAEFVADTTAVDPNRARAAIEAISARLTRPPKEVDEILDILTGRYGMGAAVEMIRNA</sequence>
<evidence type="ECO:0000259" key="6">
    <source>
        <dbReference type="Pfam" id="PF13470"/>
    </source>
</evidence>
<feature type="domain" description="PIN" evidence="6">
    <location>
        <begin position="4"/>
        <end position="116"/>
    </location>
</feature>
<keyword evidence="3" id="KW-0479">Metal-binding</keyword>
<dbReference type="OrthoDB" id="113459at2"/>
<keyword evidence="9" id="KW-1185">Reference proteome</keyword>